<dbReference type="InterPro" id="IPR001275">
    <property type="entry name" value="DM_DNA-bd"/>
</dbReference>
<keyword evidence="2 5" id="KW-0862">Zinc</keyword>
<dbReference type="GO" id="GO:0046872">
    <property type="term" value="F:metal ion binding"/>
    <property type="evidence" value="ECO:0007669"/>
    <property type="project" value="UniProtKB-KW"/>
</dbReference>
<dbReference type="SMART" id="SM00301">
    <property type="entry name" value="DM"/>
    <property type="match status" value="1"/>
</dbReference>
<dbReference type="PROSITE" id="PS50809">
    <property type="entry name" value="DM_2"/>
    <property type="match status" value="1"/>
</dbReference>
<keyword evidence="1 5" id="KW-0479">Metal-binding</keyword>
<evidence type="ECO:0000259" key="7">
    <source>
        <dbReference type="PROSITE" id="PS50809"/>
    </source>
</evidence>
<organism evidence="8 9">
    <name type="scientific">Acrobeloides nanus</name>
    <dbReference type="NCBI Taxonomy" id="290746"/>
    <lineage>
        <taxon>Eukaryota</taxon>
        <taxon>Metazoa</taxon>
        <taxon>Ecdysozoa</taxon>
        <taxon>Nematoda</taxon>
        <taxon>Chromadorea</taxon>
        <taxon>Rhabditida</taxon>
        <taxon>Tylenchina</taxon>
        <taxon>Cephalobomorpha</taxon>
        <taxon>Cephaloboidea</taxon>
        <taxon>Cephalobidae</taxon>
        <taxon>Acrobeloides</taxon>
    </lineage>
</organism>
<dbReference type="GO" id="GO:0006355">
    <property type="term" value="P:regulation of DNA-templated transcription"/>
    <property type="evidence" value="ECO:0007669"/>
    <property type="project" value="InterPro"/>
</dbReference>
<dbReference type="AlphaFoldDB" id="A0A914CNS5"/>
<keyword evidence="3 5" id="KW-0238">DNA-binding</keyword>
<dbReference type="GO" id="GO:0043565">
    <property type="term" value="F:sequence-specific DNA binding"/>
    <property type="evidence" value="ECO:0007669"/>
    <property type="project" value="InterPro"/>
</dbReference>
<reference evidence="9" key="1">
    <citation type="submission" date="2022-11" db="UniProtKB">
        <authorList>
            <consortium name="WormBaseParasite"/>
        </authorList>
    </citation>
    <scope>IDENTIFICATION</scope>
</reference>
<dbReference type="Pfam" id="PF00751">
    <property type="entry name" value="DM"/>
    <property type="match status" value="1"/>
</dbReference>
<keyword evidence="4 5" id="KW-0539">Nucleus</keyword>
<feature type="DNA-binding region" description="DM" evidence="5">
    <location>
        <begin position="35"/>
        <end position="78"/>
    </location>
</feature>
<dbReference type="Proteomes" id="UP000887540">
    <property type="component" value="Unplaced"/>
</dbReference>
<feature type="domain" description="DM" evidence="7">
    <location>
        <begin position="35"/>
        <end position="78"/>
    </location>
</feature>
<proteinExistence type="predicted"/>
<dbReference type="WBParaSite" id="ACRNAN_scaffold1281.g29323.t1">
    <property type="protein sequence ID" value="ACRNAN_scaffold1281.g29323.t1"/>
    <property type="gene ID" value="ACRNAN_scaffold1281.g29323"/>
</dbReference>
<evidence type="ECO:0000313" key="9">
    <source>
        <dbReference type="WBParaSite" id="ACRNAN_scaffold1281.g29323.t1"/>
    </source>
</evidence>
<keyword evidence="8" id="KW-1185">Reference proteome</keyword>
<evidence type="ECO:0000256" key="6">
    <source>
        <dbReference type="SAM" id="MobiDB-lite"/>
    </source>
</evidence>
<evidence type="ECO:0000256" key="1">
    <source>
        <dbReference type="ARBA" id="ARBA00022723"/>
    </source>
</evidence>
<evidence type="ECO:0000256" key="4">
    <source>
        <dbReference type="ARBA" id="ARBA00023242"/>
    </source>
</evidence>
<protein>
    <submittedName>
        <fullName evidence="9">DM domain-containing protein</fullName>
    </submittedName>
</protein>
<comment type="subcellular location">
    <subcellularLocation>
        <location evidence="5">Nucleus</location>
    </subcellularLocation>
</comment>
<dbReference type="Gene3D" id="4.10.1040.10">
    <property type="entry name" value="DM DNA-binding domain"/>
    <property type="match status" value="1"/>
</dbReference>
<dbReference type="GO" id="GO:0005634">
    <property type="term" value="C:nucleus"/>
    <property type="evidence" value="ECO:0007669"/>
    <property type="project" value="UniProtKB-SubCell"/>
</dbReference>
<evidence type="ECO:0000313" key="8">
    <source>
        <dbReference type="Proteomes" id="UP000887540"/>
    </source>
</evidence>
<evidence type="ECO:0000256" key="2">
    <source>
        <dbReference type="ARBA" id="ARBA00022833"/>
    </source>
</evidence>
<feature type="region of interest" description="Disordered" evidence="6">
    <location>
        <begin position="1"/>
        <end position="22"/>
    </location>
</feature>
<accession>A0A914CNS5</accession>
<dbReference type="PROSITE" id="PS40000">
    <property type="entry name" value="DM_1"/>
    <property type="match status" value="1"/>
</dbReference>
<sequence length="280" mass="31134">MSAASSFQVQEDGGDNDQFDDQQRDLTNRGRQLYCRKCEGHGKQVTLKGHAAICPYIDCQCKSCERLMRMRKSAFIRRYRTIFESENGQNVQIKPFKLFDGTNARLRICTKDGKSVFEEDEEEYDEDYNDSEDASYSLINDQALYALDRSVVNANSMQAGNNLQASSVFMNGQNVLLSSAGMVPTGLMLPPTSSFALNQNQNIGLAMQSEGATTGADTPNQQTRMLPSQMLGLPMGMNFSQNGINQNGHEIMHPGNSNIRMKAISSRGRGRGRRTLNTQV</sequence>
<dbReference type="SUPFAM" id="SSF82927">
    <property type="entry name" value="Cysteine-rich DNA binding domain, (DM domain)"/>
    <property type="match status" value="1"/>
</dbReference>
<evidence type="ECO:0000256" key="3">
    <source>
        <dbReference type="ARBA" id="ARBA00023125"/>
    </source>
</evidence>
<name>A0A914CNS5_9BILA</name>
<dbReference type="InterPro" id="IPR036407">
    <property type="entry name" value="DM_DNA-bd_sf"/>
</dbReference>
<evidence type="ECO:0000256" key="5">
    <source>
        <dbReference type="PROSITE-ProRule" id="PRU00070"/>
    </source>
</evidence>